<dbReference type="EMBL" id="MIYX01000024">
    <property type="protein sequence ID" value="OIR20147.1"/>
    <property type="molecule type" value="Genomic_DNA"/>
</dbReference>
<dbReference type="InterPro" id="IPR022409">
    <property type="entry name" value="PKD/Chitinase_dom"/>
</dbReference>
<dbReference type="InterPro" id="IPR013783">
    <property type="entry name" value="Ig-like_fold"/>
</dbReference>
<evidence type="ECO:0000259" key="2">
    <source>
        <dbReference type="PROSITE" id="PS50093"/>
    </source>
</evidence>
<name>A0A1J5TJ07_9ARCH</name>
<gene>
    <name evidence="3" type="ORF">BEU01_02065</name>
</gene>
<dbReference type="InterPro" id="IPR035986">
    <property type="entry name" value="PKD_dom_sf"/>
</dbReference>
<organism evidence="3 4">
    <name type="scientific">Marine Group III euryarchaeote CG-Epi4</name>
    <dbReference type="NCBI Taxonomy" id="1888998"/>
    <lineage>
        <taxon>Archaea</taxon>
        <taxon>Methanobacteriati</taxon>
        <taxon>Thermoplasmatota</taxon>
        <taxon>Thermoplasmata</taxon>
        <taxon>Candidatus Thermoprofundales</taxon>
    </lineage>
</organism>
<dbReference type="InterPro" id="IPR000601">
    <property type="entry name" value="PKD_dom"/>
</dbReference>
<dbReference type="Pfam" id="PF18911">
    <property type="entry name" value="PKD_4"/>
    <property type="match status" value="1"/>
</dbReference>
<feature type="domain" description="PKD" evidence="2">
    <location>
        <begin position="71"/>
        <end position="129"/>
    </location>
</feature>
<dbReference type="AlphaFoldDB" id="A0A1J5TJ07"/>
<evidence type="ECO:0000256" key="1">
    <source>
        <dbReference type="SAM" id="MobiDB-lite"/>
    </source>
</evidence>
<sequence>MKKISLLLTILLFAVGVSGGYGYYAFVLNEDDDDSSDGEQSGGNSAPNAIIDPTNPKVQVDSDINFTASKSTDSDGDALSYVWMFEGDNKEYEGEVVTRNYPGEGEFEVKLIVFDSEGLSDEAVTTVTVVSNYKGEFSGSLSEGQTETITFPVQAGAISLDVDWNLSDDQQGIINLDSSTVDMYLEDSEGNILENATGEQEGTGSWSITDNRLEPNGDYIIVIECTNGEMGYEIVVNVKY</sequence>
<dbReference type="SUPFAM" id="SSF49299">
    <property type="entry name" value="PKD domain"/>
    <property type="match status" value="1"/>
</dbReference>
<dbReference type="Gene3D" id="2.60.40.10">
    <property type="entry name" value="Immunoglobulins"/>
    <property type="match status" value="1"/>
</dbReference>
<protein>
    <recommendedName>
        <fullName evidence="2">PKD domain-containing protein</fullName>
    </recommendedName>
</protein>
<comment type="caution">
    <text evidence="3">The sequence shown here is derived from an EMBL/GenBank/DDBJ whole genome shotgun (WGS) entry which is preliminary data.</text>
</comment>
<proteinExistence type="predicted"/>
<evidence type="ECO:0000313" key="4">
    <source>
        <dbReference type="Proteomes" id="UP000183375"/>
    </source>
</evidence>
<evidence type="ECO:0000313" key="3">
    <source>
        <dbReference type="EMBL" id="OIR20147.1"/>
    </source>
</evidence>
<dbReference type="PROSITE" id="PS50093">
    <property type="entry name" value="PKD"/>
    <property type="match status" value="1"/>
</dbReference>
<accession>A0A1J5TJ07</accession>
<dbReference type="Proteomes" id="UP000183375">
    <property type="component" value="Unassembled WGS sequence"/>
</dbReference>
<feature type="region of interest" description="Disordered" evidence="1">
    <location>
        <begin position="33"/>
        <end position="54"/>
    </location>
</feature>
<dbReference type="CDD" id="cd00146">
    <property type="entry name" value="PKD"/>
    <property type="match status" value="1"/>
</dbReference>
<dbReference type="SMART" id="SM00089">
    <property type="entry name" value="PKD"/>
    <property type="match status" value="1"/>
</dbReference>
<reference evidence="3 4" key="1">
    <citation type="submission" date="2016-08" db="EMBL/GenBank/DDBJ databases">
        <title>New Insights into Marine Group III Euryarchaeota, from dark to light.</title>
        <authorList>
            <person name="Haro-Moreno J.M."/>
            <person name="Rodriguez-Valera F."/>
            <person name="Lopez-Garcia P."/>
            <person name="Moreira D."/>
            <person name="Martin-Cuadrado A.B."/>
        </authorList>
    </citation>
    <scope>NUCLEOTIDE SEQUENCE [LARGE SCALE GENOMIC DNA]</scope>
    <source>
        <strain evidence="3">CG-Epi4</strain>
    </source>
</reference>